<accession>A0A3P4B230</accession>
<protein>
    <submittedName>
        <fullName evidence="9">Magnesium transport protein CorA</fullName>
    </submittedName>
</protein>
<name>A0A3P4B230_9BURK</name>
<evidence type="ECO:0000256" key="4">
    <source>
        <dbReference type="ARBA" id="ARBA00022475"/>
    </source>
</evidence>
<dbReference type="SUPFAM" id="SSF143865">
    <property type="entry name" value="CorA soluble domain-like"/>
    <property type="match status" value="1"/>
</dbReference>
<dbReference type="Proteomes" id="UP000277294">
    <property type="component" value="Unassembled WGS sequence"/>
</dbReference>
<dbReference type="GO" id="GO:0005886">
    <property type="term" value="C:plasma membrane"/>
    <property type="evidence" value="ECO:0007669"/>
    <property type="project" value="UniProtKB-SubCell"/>
</dbReference>
<evidence type="ECO:0000256" key="2">
    <source>
        <dbReference type="ARBA" id="ARBA00009765"/>
    </source>
</evidence>
<dbReference type="GO" id="GO:0015087">
    <property type="term" value="F:cobalt ion transmembrane transporter activity"/>
    <property type="evidence" value="ECO:0007669"/>
    <property type="project" value="TreeGrafter"/>
</dbReference>
<dbReference type="GO" id="GO:0050897">
    <property type="term" value="F:cobalt ion binding"/>
    <property type="evidence" value="ECO:0007669"/>
    <property type="project" value="TreeGrafter"/>
</dbReference>
<keyword evidence="5" id="KW-0812">Transmembrane</keyword>
<dbReference type="InterPro" id="IPR045863">
    <property type="entry name" value="CorA_TM1_TM2"/>
</dbReference>
<keyword evidence="10" id="KW-1185">Reference proteome</keyword>
<dbReference type="OrthoDB" id="9803416at2"/>
<comment type="subcellular location">
    <subcellularLocation>
        <location evidence="1">Cell membrane</location>
        <topology evidence="1">Multi-pass membrane protein</topology>
    </subcellularLocation>
</comment>
<organism evidence="9 10">
    <name type="scientific">Pigmentiphaga humi</name>
    <dbReference type="NCBI Taxonomy" id="2478468"/>
    <lineage>
        <taxon>Bacteria</taxon>
        <taxon>Pseudomonadati</taxon>
        <taxon>Pseudomonadota</taxon>
        <taxon>Betaproteobacteria</taxon>
        <taxon>Burkholderiales</taxon>
        <taxon>Alcaligenaceae</taxon>
        <taxon>Pigmentiphaga</taxon>
    </lineage>
</organism>
<dbReference type="PANTHER" id="PTHR46494:SF1">
    <property type="entry name" value="CORA FAMILY METAL ION TRANSPORTER (EUROFUNG)"/>
    <property type="match status" value="1"/>
</dbReference>
<evidence type="ECO:0000256" key="6">
    <source>
        <dbReference type="ARBA" id="ARBA00022989"/>
    </source>
</evidence>
<keyword evidence="7" id="KW-0472">Membrane</keyword>
<dbReference type="Pfam" id="PF01544">
    <property type="entry name" value="CorA"/>
    <property type="match status" value="1"/>
</dbReference>
<dbReference type="EMBL" id="UWPJ01000011">
    <property type="protein sequence ID" value="VCU69195.1"/>
    <property type="molecule type" value="Genomic_DNA"/>
</dbReference>
<dbReference type="InterPro" id="IPR045861">
    <property type="entry name" value="CorA_cytoplasmic_dom"/>
</dbReference>
<evidence type="ECO:0000256" key="3">
    <source>
        <dbReference type="ARBA" id="ARBA00022448"/>
    </source>
</evidence>
<dbReference type="CDD" id="cd12822">
    <property type="entry name" value="TmCorA-like"/>
    <property type="match status" value="1"/>
</dbReference>
<dbReference type="AlphaFoldDB" id="A0A3P4B230"/>
<dbReference type="InterPro" id="IPR002523">
    <property type="entry name" value="MgTranspt_CorA/ZnTranspt_ZntB"/>
</dbReference>
<reference evidence="9 10" key="1">
    <citation type="submission" date="2018-10" db="EMBL/GenBank/DDBJ databases">
        <authorList>
            <person name="Criscuolo A."/>
        </authorList>
    </citation>
    <scope>NUCLEOTIDE SEQUENCE [LARGE SCALE GENOMIC DNA]</scope>
    <source>
        <strain evidence="9">DnA1</strain>
    </source>
</reference>
<evidence type="ECO:0000256" key="8">
    <source>
        <dbReference type="SAM" id="MobiDB-lite"/>
    </source>
</evidence>
<dbReference type="Gene3D" id="3.30.460.20">
    <property type="entry name" value="CorA soluble domain-like"/>
    <property type="match status" value="1"/>
</dbReference>
<keyword evidence="6" id="KW-1133">Transmembrane helix</keyword>
<keyword evidence="4" id="KW-1003">Cell membrane</keyword>
<sequence length="403" mass="44977">MDVLWLPESGGALPHTASAVHGGAGFLWIDASADEVANGPEAWRDEVERLTGVHLHDLHLQDATNPAHPSYFDNTLTYEMVVFRRIVTDTPEAAQRPEANGRAGIPLLANLHTQPVAFFVLERALVTVRHGHSSTCENMKQRLAHPDGQAAPAGQAERAAGPPASLGRPPAGPAELMLRLLNGMVDKYLALRQPLTRQLDRWQRELLNPNGRFRNWLALLDARIVLRRLENTCEEQYDALSELRDAAMDRSEDAWGSGAFELRRDALLVRINDVMEHVNRVLGHARRMESSVENAVQLHFSATAHRTNEIMRILTVVTVIFMPLTLITGIFGMNVDDLPFVHDRGAFWGIIAGMAILAVILWTWFAARRFLETRPYRIAEALIRKAGLRAGRHDPDTDPGDRL</sequence>
<keyword evidence="3" id="KW-0813">Transport</keyword>
<evidence type="ECO:0000313" key="10">
    <source>
        <dbReference type="Proteomes" id="UP000277294"/>
    </source>
</evidence>
<dbReference type="GO" id="GO:0015095">
    <property type="term" value="F:magnesium ion transmembrane transporter activity"/>
    <property type="evidence" value="ECO:0007669"/>
    <property type="project" value="TreeGrafter"/>
</dbReference>
<dbReference type="RefSeq" id="WP_124078541.1">
    <property type="nucleotide sequence ID" value="NZ_UWPJ01000011.1"/>
</dbReference>
<dbReference type="SUPFAM" id="SSF144083">
    <property type="entry name" value="Magnesium transport protein CorA, transmembrane region"/>
    <property type="match status" value="1"/>
</dbReference>
<evidence type="ECO:0000256" key="5">
    <source>
        <dbReference type="ARBA" id="ARBA00022692"/>
    </source>
</evidence>
<dbReference type="Gene3D" id="1.20.58.340">
    <property type="entry name" value="Magnesium transport protein CorA, transmembrane region"/>
    <property type="match status" value="2"/>
</dbReference>
<evidence type="ECO:0000256" key="7">
    <source>
        <dbReference type="ARBA" id="ARBA00023136"/>
    </source>
</evidence>
<dbReference type="GO" id="GO:0000287">
    <property type="term" value="F:magnesium ion binding"/>
    <property type="evidence" value="ECO:0007669"/>
    <property type="project" value="TreeGrafter"/>
</dbReference>
<comment type="similarity">
    <text evidence="2">Belongs to the CorA metal ion transporter (MIT) (TC 1.A.35) family.</text>
</comment>
<evidence type="ECO:0000256" key="1">
    <source>
        <dbReference type="ARBA" id="ARBA00004651"/>
    </source>
</evidence>
<gene>
    <name evidence="9" type="primary">corA</name>
    <name evidence="9" type="ORF">PIGHUM_01255</name>
</gene>
<dbReference type="PANTHER" id="PTHR46494">
    <property type="entry name" value="CORA FAMILY METAL ION TRANSPORTER (EUROFUNG)"/>
    <property type="match status" value="1"/>
</dbReference>
<feature type="region of interest" description="Disordered" evidence="8">
    <location>
        <begin position="145"/>
        <end position="171"/>
    </location>
</feature>
<proteinExistence type="inferred from homology"/>
<evidence type="ECO:0000313" key="9">
    <source>
        <dbReference type="EMBL" id="VCU69195.1"/>
    </source>
</evidence>
<feature type="compositionally biased region" description="Low complexity" evidence="8">
    <location>
        <begin position="148"/>
        <end position="164"/>
    </location>
</feature>